<feature type="signal peptide" evidence="1">
    <location>
        <begin position="1"/>
        <end position="26"/>
    </location>
</feature>
<accession>A0A8J4CTM3</accession>
<keyword evidence="3" id="KW-1185">Reference proteome</keyword>
<dbReference type="Proteomes" id="UP000747110">
    <property type="component" value="Unassembled WGS sequence"/>
</dbReference>
<dbReference type="AlphaFoldDB" id="A0A8J4CTM3"/>
<keyword evidence="1" id="KW-0732">Signal</keyword>
<name>A0A8J4CTM3_9CHLO</name>
<sequence length="135" mass="14546">MSSTLVVYLPLLAFTLLRSTVEGGVAIPLTPRHHWARRFLEADNLPKLSESSVIGQLGYVDTHDGKGRYVFIDAAGILRPFKVNFIPPTFDQNLQAIAVGSIVIVGCGVGDQRSCSLCPDGDGDLCVCPIEDDDT</sequence>
<proteinExistence type="predicted"/>
<organism evidence="2 3">
    <name type="scientific">Volvox reticuliferus</name>
    <dbReference type="NCBI Taxonomy" id="1737510"/>
    <lineage>
        <taxon>Eukaryota</taxon>
        <taxon>Viridiplantae</taxon>
        <taxon>Chlorophyta</taxon>
        <taxon>core chlorophytes</taxon>
        <taxon>Chlorophyceae</taxon>
        <taxon>CS clade</taxon>
        <taxon>Chlamydomonadales</taxon>
        <taxon>Volvocaceae</taxon>
        <taxon>Volvox</taxon>
    </lineage>
</organism>
<evidence type="ECO:0000256" key="1">
    <source>
        <dbReference type="SAM" id="SignalP"/>
    </source>
</evidence>
<gene>
    <name evidence="2" type="ORF">Vretifemale_16338</name>
</gene>
<feature type="chain" id="PRO_5035314810" evidence="1">
    <location>
        <begin position="27"/>
        <end position="135"/>
    </location>
</feature>
<dbReference type="EMBL" id="BNCP01000044">
    <property type="protein sequence ID" value="GIL88367.1"/>
    <property type="molecule type" value="Genomic_DNA"/>
</dbReference>
<evidence type="ECO:0000313" key="3">
    <source>
        <dbReference type="Proteomes" id="UP000747110"/>
    </source>
</evidence>
<evidence type="ECO:0000313" key="2">
    <source>
        <dbReference type="EMBL" id="GIL88367.1"/>
    </source>
</evidence>
<comment type="caution">
    <text evidence="2">The sequence shown here is derived from an EMBL/GenBank/DDBJ whole genome shotgun (WGS) entry which is preliminary data.</text>
</comment>
<feature type="non-terminal residue" evidence="2">
    <location>
        <position position="135"/>
    </location>
</feature>
<protein>
    <submittedName>
        <fullName evidence="2">Uncharacterized protein</fullName>
    </submittedName>
</protein>
<reference evidence="2" key="1">
    <citation type="journal article" date="2021" name="Proc. Natl. Acad. Sci. U.S.A.">
        <title>Three genomes in the algal genus Volvox reveal the fate of a haploid sex-determining region after a transition to homothallism.</title>
        <authorList>
            <person name="Yamamoto K."/>
            <person name="Hamaji T."/>
            <person name="Kawai-Toyooka H."/>
            <person name="Matsuzaki R."/>
            <person name="Takahashi F."/>
            <person name="Nishimura Y."/>
            <person name="Kawachi M."/>
            <person name="Noguchi H."/>
            <person name="Minakuchi Y."/>
            <person name="Umen J.G."/>
            <person name="Toyoda A."/>
            <person name="Nozaki H."/>
        </authorList>
    </citation>
    <scope>NUCLEOTIDE SEQUENCE</scope>
    <source>
        <strain evidence="2">NIES-3786</strain>
    </source>
</reference>